<dbReference type="InterPro" id="IPR012337">
    <property type="entry name" value="RNaseH-like_sf"/>
</dbReference>
<comment type="subunit">
    <text evidence="2">DNA polymerase III contains a core (composed of alpha, epsilon and theta chains) that associates with a tau subunit. This core dimerizes to form the POLIII' complex. PolIII' associates with the gamma complex (composed of gamma, delta, delta', psi and chi chains) and with the beta chain to form the complete DNA polymerase III complex.</text>
</comment>
<organism evidence="4">
    <name type="scientific">Rickettsia felis</name>
    <name type="common">Rickettsia azadi</name>
    <dbReference type="NCBI Taxonomy" id="42862"/>
    <lineage>
        <taxon>Bacteria</taxon>
        <taxon>Pseudomonadati</taxon>
        <taxon>Pseudomonadota</taxon>
        <taxon>Alphaproteobacteria</taxon>
        <taxon>Rickettsiales</taxon>
        <taxon>Rickettsiaceae</taxon>
        <taxon>Rickettsieae</taxon>
        <taxon>Rickettsia</taxon>
        <taxon>spotted fever group</taxon>
    </lineage>
</organism>
<dbReference type="CDD" id="cd07996">
    <property type="entry name" value="WGR_MMR_like"/>
    <property type="match status" value="1"/>
</dbReference>
<dbReference type="FunFam" id="3.30.420.10:FF:000045">
    <property type="entry name" value="3'-5' exonuclease DinG"/>
    <property type="match status" value="1"/>
</dbReference>
<dbReference type="AlphaFoldDB" id="D4N349"/>
<dbReference type="EMBL" id="GQ329881">
    <property type="protein sequence ID" value="ADD74132.1"/>
    <property type="molecule type" value="Genomic_DNA"/>
</dbReference>
<dbReference type="PANTHER" id="PTHR30231:SF37">
    <property type="entry name" value="EXODEOXYRIBONUCLEASE 10"/>
    <property type="match status" value="1"/>
</dbReference>
<dbReference type="SUPFAM" id="SSF53098">
    <property type="entry name" value="Ribonuclease H-like"/>
    <property type="match status" value="1"/>
</dbReference>
<dbReference type="GO" id="GO:0008408">
    <property type="term" value="F:3'-5' exonuclease activity"/>
    <property type="evidence" value="ECO:0007669"/>
    <property type="project" value="TreeGrafter"/>
</dbReference>
<dbReference type="GO" id="GO:0005829">
    <property type="term" value="C:cytosol"/>
    <property type="evidence" value="ECO:0007669"/>
    <property type="project" value="TreeGrafter"/>
</dbReference>
<evidence type="ECO:0000259" key="3">
    <source>
        <dbReference type="SMART" id="SM00479"/>
    </source>
</evidence>
<dbReference type="CDD" id="cd06127">
    <property type="entry name" value="DEDDh"/>
    <property type="match status" value="1"/>
</dbReference>
<dbReference type="Pfam" id="PF05406">
    <property type="entry name" value="WGR"/>
    <property type="match status" value="1"/>
</dbReference>
<evidence type="ECO:0000313" key="4">
    <source>
        <dbReference type="EMBL" id="ADD74132.1"/>
    </source>
</evidence>
<dbReference type="PANTHER" id="PTHR30231">
    <property type="entry name" value="DNA POLYMERASE III SUBUNIT EPSILON"/>
    <property type="match status" value="1"/>
</dbReference>
<comment type="function">
    <text evidence="1">DNA polymerase III is a complex, multichain enzyme responsible for most of the replicative synthesis in bacteria. The epsilon subunit contain the editing function and is a proofreading 3'-5' exonuclease.</text>
</comment>
<dbReference type="Gene3D" id="3.30.420.10">
    <property type="entry name" value="Ribonuclease H-like superfamily/Ribonuclease H"/>
    <property type="match status" value="1"/>
</dbReference>
<evidence type="ECO:0000256" key="1">
    <source>
        <dbReference type="ARBA" id="ARBA00025483"/>
    </source>
</evidence>
<dbReference type="InterPro" id="IPR036397">
    <property type="entry name" value="RNaseH_sf"/>
</dbReference>
<dbReference type="Pfam" id="PF00929">
    <property type="entry name" value="RNase_T"/>
    <property type="match status" value="1"/>
</dbReference>
<dbReference type="NCBIfam" id="NF006615">
    <property type="entry name" value="PRK09182.1"/>
    <property type="match status" value="1"/>
</dbReference>
<accession>D4N349</accession>
<protein>
    <submittedName>
        <fullName evidence="4">DNA polymerase III epsilon subunit-like protein</fullName>
    </submittedName>
</protein>
<dbReference type="GO" id="GO:0045004">
    <property type="term" value="P:DNA replication proofreading"/>
    <property type="evidence" value="ECO:0007669"/>
    <property type="project" value="TreeGrafter"/>
</dbReference>
<dbReference type="InterPro" id="IPR049809">
    <property type="entry name" value="YehF/YfeS-like_WGR"/>
</dbReference>
<feature type="domain" description="Exonuclease" evidence="3">
    <location>
        <begin position="126"/>
        <end position="289"/>
    </location>
</feature>
<name>D4N349_RICFI</name>
<evidence type="ECO:0000256" key="2">
    <source>
        <dbReference type="ARBA" id="ARBA00026073"/>
    </source>
</evidence>
<reference evidence="4" key="1">
    <citation type="journal article" date="2010" name="Appl. Environ. Microbiol.">
        <title>Rickettsia felis infection in a common household insect pest, Liposcelis bostrychophila (Psocoptera: Liposcelidae).</title>
        <authorList>
            <person name="Behar A."/>
            <person name="McCormick L.J."/>
            <person name="Perlman S.J."/>
        </authorList>
    </citation>
    <scope>NUCLEOTIDE SEQUENCE</scope>
    <source>
        <plasmid evidence="4">pRF</plasmid>
    </source>
</reference>
<sequence length="377" mass="44366">MKHYWTKDHKYYRLTTQANLFGTTDLICSWGSLHSNKGNYKVIHCNSPYDMDKNIKRITRIRKARGYQHTLPMQEVSNTAGKDFKYNNLEQIADILSISDQYKVIKRYTKPNFYHLSDNTPKQIGIFLDTETTGLSHEKDKILELGMVKFEYTEDGRIYQIVDELNQYQDPQQPIPLRITELTGITDEMVQGKAIDQEAVTQFLEEVDIIIAHNAAFDRPFFDRMFPEVITKVWGCSRVDIDWKAEKIESHKLEYLTYKYNFFYEGHRAVIDCRAGLHLLAQTLPITKTLVLKQLLNNCHKTRFNVWVHNAPYDSKDLLKSRGYRWSINPQANYKAWMIEVFEDTLETELTFLNSNVYKTPYNIPVQTINPCDRFRV</sequence>
<proteinExistence type="predicted"/>
<dbReference type="RefSeq" id="WP_015060352.1">
    <property type="nucleotide sequence ID" value="NC_019229.1"/>
</dbReference>
<dbReference type="SMART" id="SM00479">
    <property type="entry name" value="EXOIII"/>
    <property type="match status" value="1"/>
</dbReference>
<dbReference type="InterPro" id="IPR013520">
    <property type="entry name" value="Ribonucl_H"/>
</dbReference>
<geneLocation type="plasmid" evidence="4">
    <name>pRF</name>
</geneLocation>
<keyword evidence="4" id="KW-0614">Plasmid</keyword>
<dbReference type="GO" id="GO:0003676">
    <property type="term" value="F:nucleic acid binding"/>
    <property type="evidence" value="ECO:0007669"/>
    <property type="project" value="InterPro"/>
</dbReference>
<dbReference type="InterPro" id="IPR008893">
    <property type="entry name" value="WGR_domain"/>
</dbReference>